<organism evidence="5 6">
    <name type="scientific">Clavelina lepadiformis</name>
    <name type="common">Light-bulb sea squirt</name>
    <name type="synonym">Ascidia lepadiformis</name>
    <dbReference type="NCBI Taxonomy" id="159417"/>
    <lineage>
        <taxon>Eukaryota</taxon>
        <taxon>Metazoa</taxon>
        <taxon>Chordata</taxon>
        <taxon>Tunicata</taxon>
        <taxon>Ascidiacea</taxon>
        <taxon>Aplousobranchia</taxon>
        <taxon>Clavelinidae</taxon>
        <taxon>Clavelina</taxon>
    </lineage>
</organism>
<feature type="compositionally biased region" description="Basic and acidic residues" evidence="4">
    <location>
        <begin position="261"/>
        <end position="277"/>
    </location>
</feature>
<comment type="similarity">
    <text evidence="1">Belongs to the FSIP1 family.</text>
</comment>
<dbReference type="InterPro" id="IPR026246">
    <property type="entry name" value="Fsip1"/>
</dbReference>
<dbReference type="PRINTS" id="PR02075">
    <property type="entry name" value="FIBSHEATHIP1"/>
</dbReference>
<proteinExistence type="inferred from homology"/>
<evidence type="ECO:0000256" key="3">
    <source>
        <dbReference type="ARBA" id="ARBA00023054"/>
    </source>
</evidence>
<keyword evidence="6" id="KW-1185">Reference proteome</keyword>
<dbReference type="Pfam" id="PF15554">
    <property type="entry name" value="FSIP1"/>
    <property type="match status" value="1"/>
</dbReference>
<dbReference type="PANTHER" id="PTHR22012">
    <property type="entry name" value="FIBROUS SHEATH INTERACTING PROTEIN 1"/>
    <property type="match status" value="1"/>
</dbReference>
<gene>
    <name evidence="5" type="ORF">CVLEPA_LOCUS25827</name>
</gene>
<evidence type="ECO:0000256" key="4">
    <source>
        <dbReference type="SAM" id="MobiDB-lite"/>
    </source>
</evidence>
<reference evidence="5 6" key="1">
    <citation type="submission" date="2024-02" db="EMBL/GenBank/DDBJ databases">
        <authorList>
            <person name="Daric V."/>
            <person name="Darras S."/>
        </authorList>
    </citation>
    <scope>NUCLEOTIDE SEQUENCE [LARGE SCALE GENOMIC DNA]</scope>
</reference>
<feature type="compositionally biased region" description="Basic and acidic residues" evidence="4">
    <location>
        <begin position="106"/>
        <end position="123"/>
    </location>
</feature>
<feature type="region of interest" description="Disordered" evidence="4">
    <location>
        <begin position="98"/>
        <end position="123"/>
    </location>
</feature>
<feature type="region of interest" description="Disordered" evidence="4">
    <location>
        <begin position="1"/>
        <end position="37"/>
    </location>
</feature>
<protein>
    <recommendedName>
        <fullName evidence="2">Fibrous sheath-interacting protein 1</fullName>
    </recommendedName>
</protein>
<evidence type="ECO:0000256" key="2">
    <source>
        <dbReference type="ARBA" id="ARBA00019480"/>
    </source>
</evidence>
<dbReference type="EMBL" id="CAWYQH010000130">
    <property type="protein sequence ID" value="CAK8692571.1"/>
    <property type="molecule type" value="Genomic_DNA"/>
</dbReference>
<keyword evidence="3" id="KW-0175">Coiled coil</keyword>
<evidence type="ECO:0000313" key="6">
    <source>
        <dbReference type="Proteomes" id="UP001642483"/>
    </source>
</evidence>
<evidence type="ECO:0000313" key="5">
    <source>
        <dbReference type="EMBL" id="CAK8692571.1"/>
    </source>
</evidence>
<dbReference type="PANTHER" id="PTHR22012:SF2">
    <property type="entry name" value="FIBROUS SHEATH-INTERACTING PROTEIN 1"/>
    <property type="match status" value="1"/>
</dbReference>
<feature type="region of interest" description="Disordered" evidence="4">
    <location>
        <begin position="241"/>
        <end position="293"/>
    </location>
</feature>
<sequence length="483" mass="54611">MDITPGDFKDTFLLSNRSNSGSVRSFQSGSKPLSRGSIVSGSFELLSPDAKPVVEDIEDFNFDEEEVQSHANDCNQSAKVNSSNLSTKRFISSSLSSHSSSTVSECHNEETSNDRNAKDDSKENLKEFTAYDSQLSEAIKKMQKLDRILTKKIQREKEVKRQRMENQKLFHEEMAKIFIAKEGGTYPDVTSNTEKYLALLPPPQQLDVLLERNENTHDFEPIFPTQLHFNEEVHKTATKFRQTENQNEPKVQRSHSSSSLKGKDSKLGDFVNEKDKPSSAGSKRKADSVHSNDKKTDFIKRNIELAKDSGKYISMTEEEKQRLNELLKDIDEVDPDAPEEGDAFTKLAALPSGEGYTPEPEEMKKLEDIDDQLQTLVSPTVYRSISSTSHIFNHMHSRSSEIMDIGRKIAKSSVVETSSPTQRMQDIEDRLAKLDSKWQNEVHLNFTLKGCTVHLILKLFTSVLPTLGRFSTVDMVVLYCSKL</sequence>
<comment type="caution">
    <text evidence="5">The sequence shown here is derived from an EMBL/GenBank/DDBJ whole genome shotgun (WGS) entry which is preliminary data.</text>
</comment>
<accession>A0ABP0GLE6</accession>
<feature type="compositionally biased region" description="Polar residues" evidence="4">
    <location>
        <begin position="13"/>
        <end position="31"/>
    </location>
</feature>
<name>A0ABP0GLE6_CLALP</name>
<dbReference type="Proteomes" id="UP001642483">
    <property type="component" value="Unassembled WGS sequence"/>
</dbReference>
<evidence type="ECO:0000256" key="1">
    <source>
        <dbReference type="ARBA" id="ARBA00010495"/>
    </source>
</evidence>
<feature type="compositionally biased region" description="Basic and acidic residues" evidence="4">
    <location>
        <begin position="284"/>
        <end position="293"/>
    </location>
</feature>